<evidence type="ECO:0000256" key="1">
    <source>
        <dbReference type="SAM" id="MobiDB-lite"/>
    </source>
</evidence>
<accession>A0A2G2UVY7</accession>
<dbReference type="GO" id="GO:0008356">
    <property type="term" value="P:asymmetric cell division"/>
    <property type="evidence" value="ECO:0007669"/>
    <property type="project" value="InterPro"/>
</dbReference>
<gene>
    <name evidence="2" type="ORF">CQW23_35436</name>
</gene>
<dbReference type="AlphaFoldDB" id="A0A2G2UVY7"/>
<dbReference type="PANTHER" id="PTHR33476">
    <property type="entry name" value="EMB|CAB62613.1"/>
    <property type="match status" value="1"/>
</dbReference>
<reference evidence="3" key="2">
    <citation type="journal article" date="2017" name="J. Anim. Genet.">
        <title>Multiple reference genome sequences of hot pepper reveal the massive evolution of plant disease resistance genes by retroduplication.</title>
        <authorList>
            <person name="Kim S."/>
            <person name="Park J."/>
            <person name="Yeom S.-I."/>
            <person name="Kim Y.-M."/>
            <person name="Seo E."/>
            <person name="Kim K.-T."/>
            <person name="Kim M.-S."/>
            <person name="Lee J.M."/>
            <person name="Cheong K."/>
            <person name="Shin H.-S."/>
            <person name="Kim S.-B."/>
            <person name="Han K."/>
            <person name="Lee J."/>
            <person name="Park M."/>
            <person name="Lee H.-A."/>
            <person name="Lee H.-Y."/>
            <person name="Lee Y."/>
            <person name="Oh S."/>
            <person name="Lee J.H."/>
            <person name="Choi E."/>
            <person name="Choi E."/>
            <person name="Lee S.E."/>
            <person name="Jeon J."/>
            <person name="Kim H."/>
            <person name="Choi G."/>
            <person name="Song H."/>
            <person name="Lee J."/>
            <person name="Lee S.-C."/>
            <person name="Kwon J.-K."/>
            <person name="Lee H.-Y."/>
            <person name="Koo N."/>
            <person name="Hong Y."/>
            <person name="Kim R.W."/>
            <person name="Kang W.-H."/>
            <person name="Huh J.H."/>
            <person name="Kang B.-C."/>
            <person name="Yang T.-J."/>
            <person name="Lee Y.-H."/>
            <person name="Bennetzen J.L."/>
            <person name="Choi D."/>
        </authorList>
    </citation>
    <scope>NUCLEOTIDE SEQUENCE [LARGE SCALE GENOMIC DNA]</scope>
    <source>
        <strain evidence="3">cv. PBC81</strain>
    </source>
</reference>
<dbReference type="OrthoDB" id="1701885at2759"/>
<name>A0A2G2UVY7_CAPBA</name>
<reference evidence="2 3" key="1">
    <citation type="journal article" date="2017" name="Genome Biol.">
        <title>New reference genome sequences of hot pepper reveal the massive evolution of plant disease-resistance genes by retroduplication.</title>
        <authorList>
            <person name="Kim S."/>
            <person name="Park J."/>
            <person name="Yeom S.I."/>
            <person name="Kim Y.M."/>
            <person name="Seo E."/>
            <person name="Kim K.T."/>
            <person name="Kim M.S."/>
            <person name="Lee J.M."/>
            <person name="Cheong K."/>
            <person name="Shin H.S."/>
            <person name="Kim S.B."/>
            <person name="Han K."/>
            <person name="Lee J."/>
            <person name="Park M."/>
            <person name="Lee H.A."/>
            <person name="Lee H.Y."/>
            <person name="Lee Y."/>
            <person name="Oh S."/>
            <person name="Lee J.H."/>
            <person name="Choi E."/>
            <person name="Choi E."/>
            <person name="Lee S.E."/>
            <person name="Jeon J."/>
            <person name="Kim H."/>
            <person name="Choi G."/>
            <person name="Song H."/>
            <person name="Lee J."/>
            <person name="Lee S.C."/>
            <person name="Kwon J.K."/>
            <person name="Lee H.Y."/>
            <person name="Koo N."/>
            <person name="Hong Y."/>
            <person name="Kim R.W."/>
            <person name="Kang W.H."/>
            <person name="Huh J.H."/>
            <person name="Kang B.C."/>
            <person name="Yang T.J."/>
            <person name="Lee Y.H."/>
            <person name="Bennetzen J.L."/>
            <person name="Choi D."/>
        </authorList>
    </citation>
    <scope>NUCLEOTIDE SEQUENCE [LARGE SCALE GENOMIC DNA]</scope>
    <source>
        <strain evidence="3">cv. PBC81</strain>
    </source>
</reference>
<feature type="compositionally biased region" description="Polar residues" evidence="1">
    <location>
        <begin position="41"/>
        <end position="75"/>
    </location>
</feature>
<dbReference type="EMBL" id="MLFT02004500">
    <property type="protein sequence ID" value="PHT24906.1"/>
    <property type="molecule type" value="Genomic_DNA"/>
</dbReference>
<protein>
    <submittedName>
        <fullName evidence="2">Uncharacterized protein</fullName>
    </submittedName>
</protein>
<feature type="compositionally biased region" description="Basic and acidic residues" evidence="1">
    <location>
        <begin position="76"/>
        <end position="88"/>
    </location>
</feature>
<evidence type="ECO:0000313" key="2">
    <source>
        <dbReference type="EMBL" id="PHT24906.1"/>
    </source>
</evidence>
<proteinExistence type="predicted"/>
<comment type="caution">
    <text evidence="2">The sequence shown here is derived from an EMBL/GenBank/DDBJ whole genome shotgun (WGS) entry which is preliminary data.</text>
</comment>
<sequence>MDKLNDLLRQSEYLVQHLQEELEMKDSLTVKELATEDCESQDTLNDSSNNGALQASHNGALQASSSTNYDDCQSQKTEEESRSKIEAELEAELERLELSINSSTLEGKLAELDESELMDSGRRILW</sequence>
<dbReference type="STRING" id="33114.A0A2G2UVY7"/>
<organism evidence="2 3">
    <name type="scientific">Capsicum baccatum</name>
    <name type="common">Peruvian pepper</name>
    <dbReference type="NCBI Taxonomy" id="33114"/>
    <lineage>
        <taxon>Eukaryota</taxon>
        <taxon>Viridiplantae</taxon>
        <taxon>Streptophyta</taxon>
        <taxon>Embryophyta</taxon>
        <taxon>Tracheophyta</taxon>
        <taxon>Spermatophyta</taxon>
        <taxon>Magnoliopsida</taxon>
        <taxon>eudicotyledons</taxon>
        <taxon>Gunneridae</taxon>
        <taxon>Pentapetalae</taxon>
        <taxon>asterids</taxon>
        <taxon>lamiids</taxon>
        <taxon>Solanales</taxon>
        <taxon>Solanaceae</taxon>
        <taxon>Solanoideae</taxon>
        <taxon>Capsiceae</taxon>
        <taxon>Capsicum</taxon>
    </lineage>
</organism>
<dbReference type="PANTHER" id="PTHR33476:SF7">
    <property type="entry name" value="EMB|CAB62613.1"/>
    <property type="match status" value="1"/>
</dbReference>
<evidence type="ECO:0000313" key="3">
    <source>
        <dbReference type="Proteomes" id="UP000224567"/>
    </source>
</evidence>
<dbReference type="InterPro" id="IPR040348">
    <property type="entry name" value="POLAR-like"/>
</dbReference>
<keyword evidence="3" id="KW-1185">Reference proteome</keyword>
<feature type="region of interest" description="Disordered" evidence="1">
    <location>
        <begin position="38"/>
        <end position="88"/>
    </location>
</feature>
<dbReference type="Proteomes" id="UP000224567">
    <property type="component" value="Unassembled WGS sequence"/>
</dbReference>